<proteinExistence type="predicted"/>
<sequence>MRLHRDLLSNRGLLGLLLVLFLHYVLLLPAPSAASPLRDSVDLLDTLNLTSTIEPRVLAKRYYKEHLTGAQNVPEKAGIKPPPISDYPNDDTISRAFRSEVRTRPFVFYCMVEVKPDNGGPSVASSTVARNFAKSLAKTTLPDGGVFFRDCYPDRYTVQKQRGETRRSDTWYQDFADRFSGVMADNASGEVYFLFNRLDWTPEDPGTKNRVWTRIEYPTLIQNPAVTKITIVHWDIRNNVKLGSRTLWLPGDNAARAVPVNETAVLHAACRHTPMAASTGRDVARTLGIPTVVVIVFAVVENSKQASSPDTITIYSSWNRRRF</sequence>
<protein>
    <submittedName>
        <fullName evidence="2">Uncharacterized protein</fullName>
    </submittedName>
</protein>
<dbReference type="EMBL" id="JBFXLS010000026">
    <property type="protein sequence ID" value="KAL2827126.1"/>
    <property type="molecule type" value="Genomic_DNA"/>
</dbReference>
<gene>
    <name evidence="2" type="ORF">BDW59DRAFT_160412</name>
</gene>
<evidence type="ECO:0000313" key="3">
    <source>
        <dbReference type="Proteomes" id="UP001610335"/>
    </source>
</evidence>
<evidence type="ECO:0000313" key="2">
    <source>
        <dbReference type="EMBL" id="KAL2827126.1"/>
    </source>
</evidence>
<keyword evidence="1" id="KW-0732">Signal</keyword>
<name>A0ABR4IHA6_9EURO</name>
<accession>A0ABR4IHA6</accession>
<feature type="chain" id="PRO_5045046428" evidence="1">
    <location>
        <begin position="35"/>
        <end position="323"/>
    </location>
</feature>
<reference evidence="2 3" key="1">
    <citation type="submission" date="2024-07" db="EMBL/GenBank/DDBJ databases">
        <title>Section-level genome sequencing and comparative genomics of Aspergillus sections Usti and Cavernicolus.</title>
        <authorList>
            <consortium name="Lawrence Berkeley National Laboratory"/>
            <person name="Nybo J.L."/>
            <person name="Vesth T.C."/>
            <person name="Theobald S."/>
            <person name="Frisvad J.C."/>
            <person name="Larsen T.O."/>
            <person name="Kjaerboelling I."/>
            <person name="Rothschild-Mancinelli K."/>
            <person name="Lyhne E.K."/>
            <person name="Kogle M.E."/>
            <person name="Barry K."/>
            <person name="Clum A."/>
            <person name="Na H."/>
            <person name="Ledsgaard L."/>
            <person name="Lin J."/>
            <person name="Lipzen A."/>
            <person name="Kuo A."/>
            <person name="Riley R."/>
            <person name="Mondo S."/>
            <person name="LaButti K."/>
            <person name="Haridas S."/>
            <person name="Pangalinan J."/>
            <person name="Salamov A.A."/>
            <person name="Simmons B.A."/>
            <person name="Magnuson J.K."/>
            <person name="Chen J."/>
            <person name="Drula E."/>
            <person name="Henrissat B."/>
            <person name="Wiebenga A."/>
            <person name="Lubbers R.J."/>
            <person name="Gomes A.C."/>
            <person name="Makela M.R."/>
            <person name="Stajich J."/>
            <person name="Grigoriev I.V."/>
            <person name="Mortensen U.H."/>
            <person name="De vries R.P."/>
            <person name="Baker S.E."/>
            <person name="Andersen M.R."/>
        </authorList>
    </citation>
    <scope>NUCLEOTIDE SEQUENCE [LARGE SCALE GENOMIC DNA]</scope>
    <source>
        <strain evidence="2 3">CBS 600.67</strain>
    </source>
</reference>
<keyword evidence="3" id="KW-1185">Reference proteome</keyword>
<dbReference type="Proteomes" id="UP001610335">
    <property type="component" value="Unassembled WGS sequence"/>
</dbReference>
<evidence type="ECO:0000256" key="1">
    <source>
        <dbReference type="SAM" id="SignalP"/>
    </source>
</evidence>
<comment type="caution">
    <text evidence="2">The sequence shown here is derived from an EMBL/GenBank/DDBJ whole genome shotgun (WGS) entry which is preliminary data.</text>
</comment>
<feature type="signal peptide" evidence="1">
    <location>
        <begin position="1"/>
        <end position="34"/>
    </location>
</feature>
<organism evidence="2 3">
    <name type="scientific">Aspergillus cavernicola</name>
    <dbReference type="NCBI Taxonomy" id="176166"/>
    <lineage>
        <taxon>Eukaryota</taxon>
        <taxon>Fungi</taxon>
        <taxon>Dikarya</taxon>
        <taxon>Ascomycota</taxon>
        <taxon>Pezizomycotina</taxon>
        <taxon>Eurotiomycetes</taxon>
        <taxon>Eurotiomycetidae</taxon>
        <taxon>Eurotiales</taxon>
        <taxon>Aspergillaceae</taxon>
        <taxon>Aspergillus</taxon>
        <taxon>Aspergillus subgen. Nidulantes</taxon>
    </lineage>
</organism>